<accession>A0A678THV8</accession>
<gene>
    <name evidence="6" type="ORF">SS31J13_000011</name>
</gene>
<dbReference type="InterPro" id="IPR036852">
    <property type="entry name" value="Peptidase_S8/S53_dom_sf"/>
</dbReference>
<feature type="domain" description="Peptidase S8/S53" evidence="5">
    <location>
        <begin position="42"/>
        <end position="165"/>
    </location>
</feature>
<dbReference type="InterPro" id="IPR000209">
    <property type="entry name" value="Peptidase_S8/S53_dom"/>
</dbReference>
<evidence type="ECO:0000256" key="4">
    <source>
        <dbReference type="SAM" id="MobiDB-lite"/>
    </source>
</evidence>
<reference evidence="6" key="1">
    <citation type="submission" date="2018-04" db="EMBL/GenBank/DDBJ databases">
        <title>Comparative Analysis of Homologous Sequences of Saccharum officinarum and Saccharum spontaneum Reveals Independent Polyploidization Events.</title>
        <authorList>
            <person name="Sharma A."/>
            <person name="Song J."/>
            <person name="Lin Q."/>
            <person name="Singh R."/>
            <person name="Ramos N."/>
            <person name="Wang K."/>
            <person name="Zhang J."/>
            <person name="Ming R."/>
            <person name="Yu Q."/>
        </authorList>
    </citation>
    <scope>NUCLEOTIDE SEQUENCE</scope>
</reference>
<dbReference type="Gene3D" id="3.40.50.200">
    <property type="entry name" value="Peptidase S8/S53 domain"/>
    <property type="match status" value="1"/>
</dbReference>
<keyword evidence="2" id="KW-0732">Signal</keyword>
<dbReference type="InterPro" id="IPR045051">
    <property type="entry name" value="SBT"/>
</dbReference>
<sequence length="179" mass="18151">MSLSSSSVPSSRSVNWKLIGARYYDVTQLDHEFSASILASKNASHAGAATTGGSPRDTEGHGTHTVSTAAGAAMPHASYHGLAWGTAKGGAWPCTCKACSHGGCTSSAVLKAIDNTVSDGVDVISISIGAGGSPQQAKFLDDPIALGAFHAHQQGVLVVFSAGKTDLIPTRSSTQIRGS</sequence>
<feature type="region of interest" description="Disordered" evidence="4">
    <location>
        <begin position="46"/>
        <end position="65"/>
    </location>
</feature>
<dbReference type="PROSITE" id="PS51892">
    <property type="entry name" value="SUBTILASE"/>
    <property type="match status" value="1"/>
</dbReference>
<protein>
    <submittedName>
        <fullName evidence="6">Subtilisin-like protease isoform X1</fullName>
    </submittedName>
</protein>
<keyword evidence="6" id="KW-0378">Hydrolase</keyword>
<dbReference type="GO" id="GO:0004252">
    <property type="term" value="F:serine-type endopeptidase activity"/>
    <property type="evidence" value="ECO:0007669"/>
    <property type="project" value="InterPro"/>
</dbReference>
<organism evidence="6">
    <name type="scientific">Saccharum spontaneum</name>
    <name type="common">Wild sugarcane</name>
    <dbReference type="NCBI Taxonomy" id="62335"/>
    <lineage>
        <taxon>Eukaryota</taxon>
        <taxon>Viridiplantae</taxon>
        <taxon>Streptophyta</taxon>
        <taxon>Embryophyta</taxon>
        <taxon>Tracheophyta</taxon>
        <taxon>Spermatophyta</taxon>
        <taxon>Magnoliopsida</taxon>
        <taxon>Liliopsida</taxon>
        <taxon>Poales</taxon>
        <taxon>Poaceae</taxon>
        <taxon>PACMAD clade</taxon>
        <taxon>Panicoideae</taxon>
        <taxon>Andropogonodae</taxon>
        <taxon>Andropogoneae</taxon>
        <taxon>Saccharinae</taxon>
        <taxon>Saccharum</taxon>
        <taxon>Saccharum officinarum species complex</taxon>
    </lineage>
</organism>
<evidence type="ECO:0000256" key="2">
    <source>
        <dbReference type="ARBA" id="ARBA00022729"/>
    </source>
</evidence>
<evidence type="ECO:0000313" key="6">
    <source>
        <dbReference type="EMBL" id="AWA45059.1"/>
    </source>
</evidence>
<dbReference type="GO" id="GO:0006508">
    <property type="term" value="P:proteolysis"/>
    <property type="evidence" value="ECO:0007669"/>
    <property type="project" value="UniProtKB-KW"/>
</dbReference>
<proteinExistence type="inferred from homology"/>
<dbReference type="PANTHER" id="PTHR10795">
    <property type="entry name" value="PROPROTEIN CONVERTASE SUBTILISIN/KEXIN"/>
    <property type="match status" value="1"/>
</dbReference>
<dbReference type="SUPFAM" id="SSF52743">
    <property type="entry name" value="Subtilisin-like"/>
    <property type="match status" value="1"/>
</dbReference>
<evidence type="ECO:0000259" key="5">
    <source>
        <dbReference type="Pfam" id="PF00082"/>
    </source>
</evidence>
<evidence type="ECO:0000256" key="1">
    <source>
        <dbReference type="ARBA" id="ARBA00011073"/>
    </source>
</evidence>
<evidence type="ECO:0000256" key="3">
    <source>
        <dbReference type="PROSITE-ProRule" id="PRU01240"/>
    </source>
</evidence>
<dbReference type="AlphaFoldDB" id="A0A678THV8"/>
<comment type="caution">
    <text evidence="3">Lacks conserved residue(s) required for the propagation of feature annotation.</text>
</comment>
<dbReference type="Pfam" id="PF00082">
    <property type="entry name" value="Peptidase_S8"/>
    <property type="match status" value="1"/>
</dbReference>
<dbReference type="EMBL" id="MH182564">
    <property type="protein sequence ID" value="AWA45059.1"/>
    <property type="molecule type" value="Genomic_DNA"/>
</dbReference>
<comment type="similarity">
    <text evidence="1 3">Belongs to the peptidase S8 family.</text>
</comment>
<name>A0A678THV8_SACSP</name>
<keyword evidence="6" id="KW-0645">Protease</keyword>